<dbReference type="FunFam" id="3.20.20.70:FF:000009">
    <property type="entry name" value="1-(5-phosphoribosyl)-5-[(5-phosphoribosylamino)methylideneamino] imidazole-4-carboxamide isomerase"/>
    <property type="match status" value="1"/>
</dbReference>
<comment type="catalytic activity">
    <reaction evidence="1 9 11">
        <text>1-(5-phospho-beta-D-ribosyl)-5-[(5-phospho-beta-D-ribosylamino)methylideneamino]imidazole-4-carboxamide = 5-[(5-phospho-1-deoxy-D-ribulos-1-ylimino)methylamino]-1-(5-phospho-beta-D-ribosyl)imidazole-4-carboxamide</text>
        <dbReference type="Rhea" id="RHEA:15469"/>
        <dbReference type="ChEBI" id="CHEBI:58435"/>
        <dbReference type="ChEBI" id="CHEBI:58525"/>
        <dbReference type="EC" id="5.3.1.16"/>
    </reaction>
</comment>
<feature type="active site" description="Proton donor" evidence="9">
    <location>
        <position position="130"/>
    </location>
</feature>
<sequence>MRIIPAIDIIDGKCVRLTQGDYAQKKIYNEDPLAVAKSFENAGIKYLHLVDLDGAKAGAVKNWAVVKAITSATKLQVDFGGGIKKEDDITKLLDHGVKQVNLGSIAVKDPKLVFHWISKFGADKIILSADVKNELVQISGWLESASITIEDFVKDFEQHGIRYITCTDISTDGMLSGPNEALYQKLVKRFPGIQWIASGGVSAVSDLEKLKTLGMDGVIIGKAIYEGKIKLEELTKF</sequence>
<dbReference type="SUPFAM" id="SSF51366">
    <property type="entry name" value="Ribulose-phoshate binding barrel"/>
    <property type="match status" value="1"/>
</dbReference>
<feature type="active site" description="Proton acceptor" evidence="9">
    <location>
        <position position="8"/>
    </location>
</feature>
<organism evidence="12 13">
    <name type="scientific">Chryseosolibacter histidini</name>
    <dbReference type="NCBI Taxonomy" id="2782349"/>
    <lineage>
        <taxon>Bacteria</taxon>
        <taxon>Pseudomonadati</taxon>
        <taxon>Bacteroidota</taxon>
        <taxon>Cytophagia</taxon>
        <taxon>Cytophagales</taxon>
        <taxon>Chryseotaleaceae</taxon>
        <taxon>Chryseosolibacter</taxon>
    </lineage>
</organism>
<gene>
    <name evidence="9 12" type="primary">hisA</name>
    <name evidence="12" type="ORF">KK083_27780</name>
</gene>
<dbReference type="AlphaFoldDB" id="A0AAP2DTJ7"/>
<reference evidence="12 13" key="1">
    <citation type="submission" date="2021-05" db="EMBL/GenBank/DDBJ databases">
        <title>A Polyphasic approach of four new species of the genus Ohtaekwangia: Ohtaekwangia histidinii sp. nov., Ohtaekwangia cretensis sp. nov., Ohtaekwangia indiensis sp. nov., Ohtaekwangia reichenbachii sp. nov. from diverse environment.</title>
        <authorList>
            <person name="Octaviana S."/>
        </authorList>
    </citation>
    <scope>NUCLEOTIDE SEQUENCE [LARGE SCALE GENOMIC DNA]</scope>
    <source>
        <strain evidence="12 13">PWU4</strain>
    </source>
</reference>
<evidence type="ECO:0000256" key="6">
    <source>
        <dbReference type="ARBA" id="ARBA00022605"/>
    </source>
</evidence>
<comment type="subcellular location">
    <subcellularLocation>
        <location evidence="2 9 11">Cytoplasm</location>
    </subcellularLocation>
</comment>
<comment type="pathway">
    <text evidence="3 9 11">Amino-acid biosynthesis; L-histidine biosynthesis; L-histidine from 5-phospho-alpha-D-ribose 1-diphosphate: step 4/9.</text>
</comment>
<evidence type="ECO:0000313" key="12">
    <source>
        <dbReference type="EMBL" id="MBT1700722.1"/>
    </source>
</evidence>
<dbReference type="GO" id="GO:0005737">
    <property type="term" value="C:cytoplasm"/>
    <property type="evidence" value="ECO:0007669"/>
    <property type="project" value="UniProtKB-SubCell"/>
</dbReference>
<dbReference type="InterPro" id="IPR011060">
    <property type="entry name" value="RibuloseP-bd_barrel"/>
</dbReference>
<dbReference type="InterPro" id="IPR023016">
    <property type="entry name" value="HisA/PriA"/>
</dbReference>
<keyword evidence="6 9" id="KW-0028">Amino-acid biosynthesis</keyword>
<dbReference type="PANTHER" id="PTHR43090">
    <property type="entry name" value="1-(5-PHOSPHORIBOSYL)-5-[(5-PHOSPHORIBOSYLAMINO)METHYLIDENEAMINO] IMIDAZOLE-4-CARBOXAMIDE ISOMERASE"/>
    <property type="match status" value="1"/>
</dbReference>
<dbReference type="Proteomes" id="UP001319200">
    <property type="component" value="Unassembled WGS sequence"/>
</dbReference>
<evidence type="ECO:0000256" key="2">
    <source>
        <dbReference type="ARBA" id="ARBA00004496"/>
    </source>
</evidence>
<keyword evidence="13" id="KW-1185">Reference proteome</keyword>
<protein>
    <recommendedName>
        <fullName evidence="9 11">1-(5-phosphoribosyl)-5-[(5-phosphoribosylamino)methylideneamino] imidazole-4-carboxamide isomerase</fullName>
        <ecNumber evidence="9 11">5.3.1.16</ecNumber>
    </recommendedName>
    <alternativeName>
        <fullName evidence="9">Phosphoribosylformimino-5-aminoimidazole carboxamide ribotide isomerase</fullName>
    </alternativeName>
</protein>
<dbReference type="RefSeq" id="WP_254169409.1">
    <property type="nucleotide sequence ID" value="NZ_JAHESF010000046.1"/>
</dbReference>
<evidence type="ECO:0000256" key="8">
    <source>
        <dbReference type="ARBA" id="ARBA00023235"/>
    </source>
</evidence>
<evidence type="ECO:0000256" key="7">
    <source>
        <dbReference type="ARBA" id="ARBA00023102"/>
    </source>
</evidence>
<evidence type="ECO:0000256" key="10">
    <source>
        <dbReference type="RuleBase" id="RU003657"/>
    </source>
</evidence>
<dbReference type="EMBL" id="JAHESF010000046">
    <property type="protein sequence ID" value="MBT1700722.1"/>
    <property type="molecule type" value="Genomic_DNA"/>
</dbReference>
<dbReference type="GO" id="GO:0000105">
    <property type="term" value="P:L-histidine biosynthetic process"/>
    <property type="evidence" value="ECO:0007669"/>
    <property type="project" value="UniProtKB-UniRule"/>
</dbReference>
<dbReference type="InterPro" id="IPR006062">
    <property type="entry name" value="His_biosynth"/>
</dbReference>
<evidence type="ECO:0000256" key="3">
    <source>
        <dbReference type="ARBA" id="ARBA00005133"/>
    </source>
</evidence>
<dbReference type="HAMAP" id="MF_01014">
    <property type="entry name" value="HisA"/>
    <property type="match status" value="1"/>
</dbReference>
<comment type="caution">
    <text evidence="12">The sequence shown here is derived from an EMBL/GenBank/DDBJ whole genome shotgun (WGS) entry which is preliminary data.</text>
</comment>
<evidence type="ECO:0000313" key="13">
    <source>
        <dbReference type="Proteomes" id="UP001319200"/>
    </source>
</evidence>
<accession>A0AAP2DTJ7</accession>
<dbReference type="Pfam" id="PF00977">
    <property type="entry name" value="His_biosynth"/>
    <property type="match status" value="1"/>
</dbReference>
<evidence type="ECO:0000256" key="1">
    <source>
        <dbReference type="ARBA" id="ARBA00000901"/>
    </source>
</evidence>
<dbReference type="InterPro" id="IPR006063">
    <property type="entry name" value="HisA_bact_arch"/>
</dbReference>
<dbReference type="PANTHER" id="PTHR43090:SF2">
    <property type="entry name" value="1-(5-PHOSPHORIBOSYL)-5-[(5-PHOSPHORIBOSYLAMINO)METHYLIDENEAMINO] IMIDAZOLE-4-CARBOXAMIDE ISOMERASE"/>
    <property type="match status" value="1"/>
</dbReference>
<evidence type="ECO:0000256" key="4">
    <source>
        <dbReference type="ARBA" id="ARBA00009667"/>
    </source>
</evidence>
<proteinExistence type="inferred from homology"/>
<name>A0AAP2DTJ7_9BACT</name>
<keyword evidence="7 9" id="KW-0368">Histidine biosynthesis</keyword>
<dbReference type="CDD" id="cd04732">
    <property type="entry name" value="HisA"/>
    <property type="match status" value="1"/>
</dbReference>
<keyword evidence="5 9" id="KW-0963">Cytoplasm</keyword>
<evidence type="ECO:0000256" key="11">
    <source>
        <dbReference type="RuleBase" id="RU003658"/>
    </source>
</evidence>
<evidence type="ECO:0000256" key="9">
    <source>
        <dbReference type="HAMAP-Rule" id="MF_01014"/>
    </source>
</evidence>
<dbReference type="GO" id="GO:0000162">
    <property type="term" value="P:L-tryptophan biosynthetic process"/>
    <property type="evidence" value="ECO:0007669"/>
    <property type="project" value="TreeGrafter"/>
</dbReference>
<dbReference type="NCBIfam" id="TIGR00007">
    <property type="entry name" value="1-(5-phosphoribosyl)-5-[(5-phosphoribosylamino)methylideneamino]imidazole-4-carboxamide isomerase"/>
    <property type="match status" value="1"/>
</dbReference>
<dbReference type="EC" id="5.3.1.16" evidence="9 11"/>
<comment type="similarity">
    <text evidence="4 9 10">Belongs to the HisA/HisF family.</text>
</comment>
<dbReference type="Gene3D" id="3.20.20.70">
    <property type="entry name" value="Aldolase class I"/>
    <property type="match status" value="1"/>
</dbReference>
<dbReference type="InterPro" id="IPR013785">
    <property type="entry name" value="Aldolase_TIM"/>
</dbReference>
<evidence type="ECO:0000256" key="5">
    <source>
        <dbReference type="ARBA" id="ARBA00022490"/>
    </source>
</evidence>
<dbReference type="GO" id="GO:0003949">
    <property type="term" value="F:1-(5-phosphoribosyl)-5-[(5-phosphoribosylamino)methylideneamino]imidazole-4-carboxamide isomerase activity"/>
    <property type="evidence" value="ECO:0007669"/>
    <property type="project" value="UniProtKB-UniRule"/>
</dbReference>
<dbReference type="InterPro" id="IPR044524">
    <property type="entry name" value="Isoase_HisA-like"/>
</dbReference>
<keyword evidence="8 9" id="KW-0413">Isomerase</keyword>